<evidence type="ECO:0000256" key="8">
    <source>
        <dbReference type="ARBA" id="ARBA00023136"/>
    </source>
</evidence>
<comment type="subcellular location">
    <subcellularLocation>
        <location evidence="1">Cell membrane</location>
        <topology evidence="1">Multi-pass membrane protein</topology>
    </subcellularLocation>
</comment>
<feature type="transmembrane region" description="Helical" evidence="11">
    <location>
        <begin position="16"/>
        <end position="33"/>
    </location>
</feature>
<keyword evidence="5" id="KW-0997">Cell inner membrane</keyword>
<dbReference type="GO" id="GO:0022857">
    <property type="term" value="F:transmembrane transporter activity"/>
    <property type="evidence" value="ECO:0007669"/>
    <property type="project" value="InterPro"/>
</dbReference>
<dbReference type="CDD" id="cd06579">
    <property type="entry name" value="TM_PBP1_transp_AraH_like"/>
    <property type="match status" value="1"/>
</dbReference>
<evidence type="ECO:0000256" key="11">
    <source>
        <dbReference type="SAM" id="Phobius"/>
    </source>
</evidence>
<evidence type="ECO:0000256" key="1">
    <source>
        <dbReference type="ARBA" id="ARBA00004651"/>
    </source>
</evidence>
<keyword evidence="7 11" id="KW-1133">Transmembrane helix</keyword>
<protein>
    <recommendedName>
        <fullName evidence="10">Autoinducer 2 import system permease protein LsrC</fullName>
    </recommendedName>
</protein>
<evidence type="ECO:0000256" key="5">
    <source>
        <dbReference type="ARBA" id="ARBA00022519"/>
    </source>
</evidence>
<feature type="transmembrane region" description="Helical" evidence="11">
    <location>
        <begin position="45"/>
        <end position="64"/>
    </location>
</feature>
<proteinExistence type="predicted"/>
<dbReference type="Proteomes" id="UP000297288">
    <property type="component" value="Unassembled WGS sequence"/>
</dbReference>
<comment type="caution">
    <text evidence="12">The sequence shown here is derived from an EMBL/GenBank/DDBJ whole genome shotgun (WGS) entry which is preliminary data.</text>
</comment>
<dbReference type="OrthoDB" id="9784538at2"/>
<feature type="transmembrane region" description="Helical" evidence="11">
    <location>
        <begin position="116"/>
        <end position="140"/>
    </location>
</feature>
<evidence type="ECO:0000313" key="12">
    <source>
        <dbReference type="EMBL" id="TGG88005.1"/>
    </source>
</evidence>
<reference evidence="12 13" key="1">
    <citation type="submission" date="2019-04" db="EMBL/GenBank/DDBJ databases">
        <title>Draft genome sequence data and analysis of a Fermenting Bacterium, Geotoga petraea strain HO-Geo1, isolated from heavy-oil petroleum reservoir in Russia.</title>
        <authorList>
            <person name="Grouzdev D.S."/>
            <person name="Semenova E.M."/>
            <person name="Sokolova D.S."/>
            <person name="Tourova T.P."/>
            <person name="Poltaraus A.B."/>
            <person name="Nazina T.N."/>
        </authorList>
    </citation>
    <scope>NUCLEOTIDE SEQUENCE [LARGE SCALE GENOMIC DNA]</scope>
    <source>
        <strain evidence="12 13">HO-Geo1</strain>
    </source>
</reference>
<evidence type="ECO:0000256" key="3">
    <source>
        <dbReference type="ARBA" id="ARBA00022448"/>
    </source>
</evidence>
<dbReference type="EMBL" id="SRME01000003">
    <property type="protein sequence ID" value="TGG88005.1"/>
    <property type="molecule type" value="Genomic_DNA"/>
</dbReference>
<feature type="transmembrane region" description="Helical" evidence="11">
    <location>
        <begin position="292"/>
        <end position="312"/>
    </location>
</feature>
<evidence type="ECO:0000256" key="4">
    <source>
        <dbReference type="ARBA" id="ARBA00022475"/>
    </source>
</evidence>
<keyword evidence="3" id="KW-0813">Transport</keyword>
<sequence>MKKNILSDFFVKKPEYFTLLIIAVYFIIISSINSDFFSVDTMIRILFNGIMLFFITIGISAVIITKNIDVSVGSLMGLSATIGGTVLNQTNNATLAILTALGVGVLGGLFNGIGVAYLGVTAIIMTLGTMAIFRGLLIMFTGGAWIQNVPEFFTNFSRMKFLGLNLSIWIFFAVLIGLWYFFSKTKIGRYFYAVGNNKEGAKLQGISVKPTIVFSFMISGLMAGFAAIFYISQIGAVPNQAGNGLETQAIAAAVIGGISLTGGRGNVFGAFLGAVLLETINYSLVYLKVPGYWNNAISGFLLLFIIVFSTLLQKYIKEERERAKDRKIREDYFKNIKKDSKKEEVLGGEAN</sequence>
<organism evidence="12 13">
    <name type="scientific">Geotoga petraea</name>
    <dbReference type="NCBI Taxonomy" id="28234"/>
    <lineage>
        <taxon>Bacteria</taxon>
        <taxon>Thermotogati</taxon>
        <taxon>Thermotogota</taxon>
        <taxon>Thermotogae</taxon>
        <taxon>Petrotogales</taxon>
        <taxon>Petrotogaceae</taxon>
        <taxon>Geotoga</taxon>
    </lineage>
</organism>
<evidence type="ECO:0000256" key="6">
    <source>
        <dbReference type="ARBA" id="ARBA00022692"/>
    </source>
</evidence>
<evidence type="ECO:0000256" key="10">
    <source>
        <dbReference type="ARBA" id="ARBA00039382"/>
    </source>
</evidence>
<evidence type="ECO:0000256" key="9">
    <source>
        <dbReference type="ARBA" id="ARBA00025439"/>
    </source>
</evidence>
<dbReference type="RefSeq" id="WP_135402930.1">
    <property type="nucleotide sequence ID" value="NZ_SRME01000003.1"/>
</dbReference>
<keyword evidence="4" id="KW-1003">Cell membrane</keyword>
<comment type="subunit">
    <text evidence="2">The complex is composed of two ATP-binding proteins (LsrA), two transmembrane proteins (LsrC and LsrD) and a solute-binding protein (LsrB).</text>
</comment>
<keyword evidence="6 11" id="KW-0812">Transmembrane</keyword>
<name>A0A4Z0W3W9_9BACT</name>
<dbReference type="GO" id="GO:0005886">
    <property type="term" value="C:plasma membrane"/>
    <property type="evidence" value="ECO:0007669"/>
    <property type="project" value="UniProtKB-SubCell"/>
</dbReference>
<evidence type="ECO:0000256" key="7">
    <source>
        <dbReference type="ARBA" id="ARBA00022989"/>
    </source>
</evidence>
<dbReference type="Pfam" id="PF02653">
    <property type="entry name" value="BPD_transp_2"/>
    <property type="match status" value="1"/>
</dbReference>
<dbReference type="PANTHER" id="PTHR32196:SF29">
    <property type="entry name" value="AUTOINDUCER 2 IMPORT SYSTEM PERMEASE PROTEIN LSRC"/>
    <property type="match status" value="1"/>
</dbReference>
<comment type="function">
    <text evidence="9">Part of the ABC transporter complex LsrABCD involved in autoinducer 2 (AI-2) import. Probably responsible for the translocation of the substrate across the membrane.</text>
</comment>
<accession>A0A4Z0W3W9</accession>
<evidence type="ECO:0000256" key="2">
    <source>
        <dbReference type="ARBA" id="ARBA00011262"/>
    </source>
</evidence>
<gene>
    <name evidence="12" type="ORF">E4650_06580</name>
</gene>
<dbReference type="AlphaFoldDB" id="A0A4Z0W3W9"/>
<keyword evidence="8 11" id="KW-0472">Membrane</keyword>
<dbReference type="InterPro" id="IPR001851">
    <property type="entry name" value="ABC_transp_permease"/>
</dbReference>
<evidence type="ECO:0000313" key="13">
    <source>
        <dbReference type="Proteomes" id="UP000297288"/>
    </source>
</evidence>
<feature type="transmembrane region" description="Helical" evidence="11">
    <location>
        <begin position="161"/>
        <end position="182"/>
    </location>
</feature>
<feature type="transmembrane region" description="Helical" evidence="11">
    <location>
        <begin position="212"/>
        <end position="231"/>
    </location>
</feature>
<feature type="transmembrane region" description="Helical" evidence="11">
    <location>
        <begin position="94"/>
        <end position="110"/>
    </location>
</feature>
<dbReference type="PANTHER" id="PTHR32196">
    <property type="entry name" value="ABC TRANSPORTER PERMEASE PROTEIN YPHD-RELATED-RELATED"/>
    <property type="match status" value="1"/>
</dbReference>